<feature type="transmembrane region" description="Helical" evidence="1">
    <location>
        <begin position="16"/>
        <end position="36"/>
    </location>
</feature>
<sequence length="102" mass="11117">MLESAAVCAQSDTTRIILAGLVLIGFAGWIGTTLYGQYTETSERALAQQCLKHNFTGINGVCYDEQRRIHTLNPDGSARKGVADRKVWIDTGFRVTNPGEGN</sequence>
<proteinExistence type="predicted"/>
<name>A0A6N8DQF2_RHOAC</name>
<dbReference type="EMBL" id="WNKS01000018">
    <property type="protein sequence ID" value="MTV32528.1"/>
    <property type="molecule type" value="Genomic_DNA"/>
</dbReference>
<organism evidence="2 3">
    <name type="scientific">Rhodoblastus acidophilus</name>
    <name type="common">Rhodopseudomonas acidophila</name>
    <dbReference type="NCBI Taxonomy" id="1074"/>
    <lineage>
        <taxon>Bacteria</taxon>
        <taxon>Pseudomonadati</taxon>
        <taxon>Pseudomonadota</taxon>
        <taxon>Alphaproteobacteria</taxon>
        <taxon>Hyphomicrobiales</taxon>
        <taxon>Rhodoblastaceae</taxon>
        <taxon>Rhodoblastus</taxon>
    </lineage>
</organism>
<keyword evidence="1" id="KW-0472">Membrane</keyword>
<gene>
    <name evidence="2" type="ORF">GJ654_16200</name>
</gene>
<evidence type="ECO:0000313" key="2">
    <source>
        <dbReference type="EMBL" id="MTV32528.1"/>
    </source>
</evidence>
<accession>A0A6N8DQF2</accession>
<protein>
    <submittedName>
        <fullName evidence="2">Uncharacterized protein</fullName>
    </submittedName>
</protein>
<dbReference type="Proteomes" id="UP000439113">
    <property type="component" value="Unassembled WGS sequence"/>
</dbReference>
<evidence type="ECO:0000256" key="1">
    <source>
        <dbReference type="SAM" id="Phobius"/>
    </source>
</evidence>
<comment type="caution">
    <text evidence="2">The sequence shown here is derived from an EMBL/GenBank/DDBJ whole genome shotgun (WGS) entry which is preliminary data.</text>
</comment>
<keyword evidence="1" id="KW-0812">Transmembrane</keyword>
<keyword evidence="1" id="KW-1133">Transmembrane helix</keyword>
<evidence type="ECO:0000313" key="3">
    <source>
        <dbReference type="Proteomes" id="UP000439113"/>
    </source>
</evidence>
<dbReference type="AlphaFoldDB" id="A0A6N8DQF2"/>
<reference evidence="2 3" key="1">
    <citation type="submission" date="2019-11" db="EMBL/GenBank/DDBJ databases">
        <title>Whole-genome sequence of a Rhodoblastus acidophilus DSM 142.</title>
        <authorList>
            <person name="Kyndt J.A."/>
            <person name="Meyer T.E."/>
        </authorList>
    </citation>
    <scope>NUCLEOTIDE SEQUENCE [LARGE SCALE GENOMIC DNA]</scope>
    <source>
        <strain evidence="2 3">DSM 142</strain>
    </source>
</reference>